<keyword evidence="4" id="KW-0812">Transmembrane</keyword>
<keyword evidence="3" id="KW-1003">Cell membrane</keyword>
<dbReference type="Pfam" id="PF13677">
    <property type="entry name" value="MotB_plug"/>
    <property type="match status" value="1"/>
</dbReference>
<dbReference type="Gene3D" id="3.30.1330.60">
    <property type="entry name" value="OmpA-like domain"/>
    <property type="match status" value="1"/>
</dbReference>
<evidence type="ECO:0000256" key="8">
    <source>
        <dbReference type="SAM" id="MobiDB-lite"/>
    </source>
</evidence>
<proteinExistence type="inferred from homology"/>
<dbReference type="SUPFAM" id="SSF103088">
    <property type="entry name" value="OmpA-like"/>
    <property type="match status" value="1"/>
</dbReference>
<keyword evidence="11" id="KW-1185">Reference proteome</keyword>
<dbReference type="Proteomes" id="UP001549167">
    <property type="component" value="Unassembled WGS sequence"/>
</dbReference>
<dbReference type="InterPro" id="IPR025713">
    <property type="entry name" value="MotB-like_N_dom"/>
</dbReference>
<evidence type="ECO:0000256" key="1">
    <source>
        <dbReference type="ARBA" id="ARBA00004162"/>
    </source>
</evidence>
<dbReference type="InterPro" id="IPR036737">
    <property type="entry name" value="OmpA-like_sf"/>
</dbReference>
<comment type="caution">
    <text evidence="10">The sequence shown here is derived from an EMBL/GenBank/DDBJ whole genome shotgun (WGS) entry which is preliminary data.</text>
</comment>
<keyword evidence="5" id="KW-1133">Transmembrane helix</keyword>
<dbReference type="PANTHER" id="PTHR30329:SF16">
    <property type="entry name" value="CHEMOTAXIS MOTB PROTEIN"/>
    <property type="match status" value="1"/>
</dbReference>
<evidence type="ECO:0000256" key="5">
    <source>
        <dbReference type="ARBA" id="ARBA00022989"/>
    </source>
</evidence>
<dbReference type="RefSeq" id="WP_354219280.1">
    <property type="nucleotide sequence ID" value="NZ_JBEPMX010000002.1"/>
</dbReference>
<feature type="domain" description="OmpA-like" evidence="9">
    <location>
        <begin position="134"/>
        <end position="255"/>
    </location>
</feature>
<evidence type="ECO:0000256" key="2">
    <source>
        <dbReference type="ARBA" id="ARBA00008914"/>
    </source>
</evidence>
<accession>A0ABV2KU69</accession>
<organism evidence="10 11">
    <name type="scientific">Alkalibacillus flavidus</name>
    <dbReference type="NCBI Taxonomy" id="546021"/>
    <lineage>
        <taxon>Bacteria</taxon>
        <taxon>Bacillati</taxon>
        <taxon>Bacillota</taxon>
        <taxon>Bacilli</taxon>
        <taxon>Bacillales</taxon>
        <taxon>Bacillaceae</taxon>
        <taxon>Alkalibacillus</taxon>
    </lineage>
</organism>
<dbReference type="EMBL" id="JBEPMX010000002">
    <property type="protein sequence ID" value="MET3682667.1"/>
    <property type="molecule type" value="Genomic_DNA"/>
</dbReference>
<evidence type="ECO:0000256" key="4">
    <source>
        <dbReference type="ARBA" id="ARBA00022692"/>
    </source>
</evidence>
<protein>
    <submittedName>
        <fullName evidence="10">Chemotaxis protein MotB</fullName>
    </submittedName>
</protein>
<evidence type="ECO:0000313" key="10">
    <source>
        <dbReference type="EMBL" id="MET3682667.1"/>
    </source>
</evidence>
<evidence type="ECO:0000256" key="7">
    <source>
        <dbReference type="PROSITE-ProRule" id="PRU00473"/>
    </source>
</evidence>
<evidence type="ECO:0000259" key="9">
    <source>
        <dbReference type="PROSITE" id="PS51123"/>
    </source>
</evidence>
<sequence length="259" mass="29829">MKPKKKKQPKSSAPLWMVTYSDMMTLILVFFILLFSMSQIDATKFNAVAESYRQNVIFDFLPSQVEADNPTDFEEKSETDGENDSEDESATENQTEQAITAEEDQENLQELYEEIQAYLDENELNDMITANQTDQGVVLVLQERVLFETGQAELIEDFQPFLDQLALLLSNMPNNVEVEGHTDDRPINTYRYPSNWELSTARASSVIRYFINSQDLDPTRFEATGYAEYRPVSDNDSEENLQRNRRVEIIILELDQSSS</sequence>
<name>A0ABV2KU69_9BACI</name>
<feature type="region of interest" description="Disordered" evidence="8">
    <location>
        <begin position="67"/>
        <end position="99"/>
    </location>
</feature>
<dbReference type="Pfam" id="PF00691">
    <property type="entry name" value="OmpA"/>
    <property type="match status" value="1"/>
</dbReference>
<dbReference type="PANTHER" id="PTHR30329">
    <property type="entry name" value="STATOR ELEMENT OF FLAGELLAR MOTOR COMPLEX"/>
    <property type="match status" value="1"/>
</dbReference>
<evidence type="ECO:0000256" key="6">
    <source>
        <dbReference type="ARBA" id="ARBA00023136"/>
    </source>
</evidence>
<dbReference type="CDD" id="cd07185">
    <property type="entry name" value="OmpA_C-like"/>
    <property type="match status" value="1"/>
</dbReference>
<dbReference type="PROSITE" id="PS51123">
    <property type="entry name" value="OMPA_2"/>
    <property type="match status" value="1"/>
</dbReference>
<feature type="compositionally biased region" description="Acidic residues" evidence="8">
    <location>
        <begin position="80"/>
        <end position="90"/>
    </location>
</feature>
<evidence type="ECO:0000313" key="11">
    <source>
        <dbReference type="Proteomes" id="UP001549167"/>
    </source>
</evidence>
<keyword evidence="6 7" id="KW-0472">Membrane</keyword>
<reference evidence="10 11" key="1">
    <citation type="submission" date="2024-06" db="EMBL/GenBank/DDBJ databases">
        <title>Genomic Encyclopedia of Type Strains, Phase IV (KMG-IV): sequencing the most valuable type-strain genomes for metagenomic binning, comparative biology and taxonomic classification.</title>
        <authorList>
            <person name="Goeker M."/>
        </authorList>
    </citation>
    <scope>NUCLEOTIDE SEQUENCE [LARGE SCALE GENOMIC DNA]</scope>
    <source>
        <strain evidence="10 11">DSM 23520</strain>
    </source>
</reference>
<gene>
    <name evidence="10" type="ORF">ABID56_000748</name>
</gene>
<comment type="similarity">
    <text evidence="2">Belongs to the MotB family.</text>
</comment>
<dbReference type="InterPro" id="IPR006665">
    <property type="entry name" value="OmpA-like"/>
</dbReference>
<dbReference type="NCBIfam" id="NF005382">
    <property type="entry name" value="PRK06925.1"/>
    <property type="match status" value="1"/>
</dbReference>
<evidence type="ECO:0000256" key="3">
    <source>
        <dbReference type="ARBA" id="ARBA00022475"/>
    </source>
</evidence>
<dbReference type="InterPro" id="IPR050330">
    <property type="entry name" value="Bact_OuterMem_StrucFunc"/>
</dbReference>
<comment type="subcellular location">
    <subcellularLocation>
        <location evidence="1">Cell membrane</location>
        <topology evidence="1">Single-pass membrane protein</topology>
    </subcellularLocation>
</comment>